<keyword evidence="4 6" id="KW-0472">Membrane</keyword>
<name>A0A258FS01_9CAUL</name>
<proteinExistence type="predicted"/>
<sequence>MSDAHGSHDPGPSIDHGSNAPGHAQMMHDQRHREFMESDPAYSKPWDGNRTLVIGYALWLFLGWAGGHRLYVGRWKSALGMAAAGFVTWIMTSLLGPYLGVPMTIWWIVDAFLIPGWIRVKNEENAARKAAQPPVLVETV</sequence>
<gene>
    <name evidence="8" type="ORF">B7Z01_02810</name>
</gene>
<feature type="region of interest" description="Disordered" evidence="5">
    <location>
        <begin position="1"/>
        <end position="30"/>
    </location>
</feature>
<dbReference type="Pfam" id="PF05154">
    <property type="entry name" value="TM2"/>
    <property type="match status" value="1"/>
</dbReference>
<evidence type="ECO:0000256" key="5">
    <source>
        <dbReference type="SAM" id="MobiDB-lite"/>
    </source>
</evidence>
<protein>
    <recommendedName>
        <fullName evidence="7">TM2 domain-containing protein</fullName>
    </recommendedName>
</protein>
<dbReference type="InterPro" id="IPR007829">
    <property type="entry name" value="TM2"/>
</dbReference>
<evidence type="ECO:0000256" key="6">
    <source>
        <dbReference type="SAM" id="Phobius"/>
    </source>
</evidence>
<keyword evidence="2 6" id="KW-0812">Transmembrane</keyword>
<evidence type="ECO:0000313" key="9">
    <source>
        <dbReference type="Proteomes" id="UP000215595"/>
    </source>
</evidence>
<comment type="caution">
    <text evidence="8">The sequence shown here is derived from an EMBL/GenBank/DDBJ whole genome shotgun (WGS) entry which is preliminary data.</text>
</comment>
<accession>A0A258FS01</accession>
<evidence type="ECO:0000256" key="4">
    <source>
        <dbReference type="ARBA" id="ARBA00023136"/>
    </source>
</evidence>
<organism evidence="8 9">
    <name type="scientific">Brevundimonas subvibrioides</name>
    <dbReference type="NCBI Taxonomy" id="74313"/>
    <lineage>
        <taxon>Bacteria</taxon>
        <taxon>Pseudomonadati</taxon>
        <taxon>Pseudomonadota</taxon>
        <taxon>Alphaproteobacteria</taxon>
        <taxon>Caulobacterales</taxon>
        <taxon>Caulobacteraceae</taxon>
        <taxon>Brevundimonas</taxon>
    </lineage>
</organism>
<feature type="transmembrane region" description="Helical" evidence="6">
    <location>
        <begin position="78"/>
        <end position="98"/>
    </location>
</feature>
<feature type="domain" description="TM2" evidence="7">
    <location>
        <begin position="51"/>
        <end position="112"/>
    </location>
</feature>
<evidence type="ECO:0000313" key="8">
    <source>
        <dbReference type="EMBL" id="OYX35390.1"/>
    </source>
</evidence>
<evidence type="ECO:0000259" key="7">
    <source>
        <dbReference type="Pfam" id="PF05154"/>
    </source>
</evidence>
<dbReference type="Proteomes" id="UP000215595">
    <property type="component" value="Unassembled WGS sequence"/>
</dbReference>
<dbReference type="EMBL" id="NCEB01000004">
    <property type="protein sequence ID" value="OYX35390.1"/>
    <property type="molecule type" value="Genomic_DNA"/>
</dbReference>
<evidence type="ECO:0000256" key="2">
    <source>
        <dbReference type="ARBA" id="ARBA00022692"/>
    </source>
</evidence>
<comment type="subcellular location">
    <subcellularLocation>
        <location evidence="1">Membrane</location>
        <topology evidence="1">Multi-pass membrane protein</topology>
    </subcellularLocation>
</comment>
<reference evidence="8 9" key="1">
    <citation type="submission" date="2017-03" db="EMBL/GenBank/DDBJ databases">
        <title>Lifting the veil on microbial sulfur biogeochemistry in mining wastewaters.</title>
        <authorList>
            <person name="Kantor R.S."/>
            <person name="Colenbrander Nelson T."/>
            <person name="Marshall S."/>
            <person name="Bennett D."/>
            <person name="Apte S."/>
            <person name="Camacho D."/>
            <person name="Thomas B.C."/>
            <person name="Warren L.A."/>
            <person name="Banfield J.F."/>
        </authorList>
    </citation>
    <scope>NUCLEOTIDE SEQUENCE [LARGE SCALE GENOMIC DNA]</scope>
    <source>
        <strain evidence="8">32-69-9</strain>
    </source>
</reference>
<evidence type="ECO:0000256" key="1">
    <source>
        <dbReference type="ARBA" id="ARBA00004141"/>
    </source>
</evidence>
<dbReference type="GO" id="GO:0016020">
    <property type="term" value="C:membrane"/>
    <property type="evidence" value="ECO:0007669"/>
    <property type="project" value="UniProtKB-SubCell"/>
</dbReference>
<keyword evidence="3 6" id="KW-1133">Transmembrane helix</keyword>
<evidence type="ECO:0000256" key="3">
    <source>
        <dbReference type="ARBA" id="ARBA00022989"/>
    </source>
</evidence>
<feature type="transmembrane region" description="Helical" evidence="6">
    <location>
        <begin position="53"/>
        <end position="71"/>
    </location>
</feature>
<dbReference type="AlphaFoldDB" id="A0A258FS01"/>